<dbReference type="Proteomes" id="UP000214603">
    <property type="component" value="Unassembled WGS sequence"/>
</dbReference>
<dbReference type="AlphaFoldDB" id="A0A225MY11"/>
<dbReference type="Gene3D" id="1.10.10.60">
    <property type="entry name" value="Homeodomain-like"/>
    <property type="match status" value="1"/>
</dbReference>
<dbReference type="OrthoDB" id="9816344at2"/>
<dbReference type="InterPro" id="IPR009057">
    <property type="entry name" value="Homeodomain-like_sf"/>
</dbReference>
<proteinExistence type="predicted"/>
<reference evidence="6" key="1">
    <citation type="submission" date="2017-06" db="EMBL/GenBank/DDBJ databases">
        <title>Herbaspirillum phytohormonus sp. nov., isolated from the root nodule of Robinia pseudoacacia in lead-zinc mine.</title>
        <authorList>
            <person name="Fan M."/>
            <person name="Lin Y."/>
        </authorList>
    </citation>
    <scope>NUCLEOTIDE SEQUENCE [LARGE SCALE GENOMIC DNA]</scope>
    <source>
        <strain evidence="6">SC-089</strain>
    </source>
</reference>
<keyword evidence="3" id="KW-0804">Transcription</keyword>
<evidence type="ECO:0000313" key="6">
    <source>
        <dbReference type="Proteomes" id="UP000214603"/>
    </source>
</evidence>
<dbReference type="Pfam" id="PF12833">
    <property type="entry name" value="HTH_18"/>
    <property type="match status" value="1"/>
</dbReference>
<gene>
    <name evidence="5" type="ORF">CEY11_00595</name>
</gene>
<evidence type="ECO:0000313" key="5">
    <source>
        <dbReference type="EMBL" id="OWT66277.1"/>
    </source>
</evidence>
<evidence type="ECO:0000256" key="2">
    <source>
        <dbReference type="ARBA" id="ARBA00023125"/>
    </source>
</evidence>
<feature type="domain" description="HTH araC/xylS-type" evidence="4">
    <location>
        <begin position="193"/>
        <end position="288"/>
    </location>
</feature>
<dbReference type="PANTHER" id="PTHR47893:SF1">
    <property type="entry name" value="REGULATORY PROTEIN PCHR"/>
    <property type="match status" value="1"/>
</dbReference>
<evidence type="ECO:0000256" key="1">
    <source>
        <dbReference type="ARBA" id="ARBA00023015"/>
    </source>
</evidence>
<keyword evidence="6" id="KW-1185">Reference proteome</keyword>
<dbReference type="InterPro" id="IPR053142">
    <property type="entry name" value="PchR_regulatory_protein"/>
</dbReference>
<dbReference type="GO" id="GO:0003700">
    <property type="term" value="F:DNA-binding transcription factor activity"/>
    <property type="evidence" value="ECO:0007669"/>
    <property type="project" value="InterPro"/>
</dbReference>
<dbReference type="SMART" id="SM00342">
    <property type="entry name" value="HTH_ARAC"/>
    <property type="match status" value="1"/>
</dbReference>
<sequence>MPHTSHRSYGWELPSVAPCVSLSGGVLTFSEPEQIIEDNEPGLKLAVILGGHLSLRFPDEEVVGVAGPAYHVTLSETPYRVQHRFGTAEPLQYVTVRMPLDTLANDLDLDPAWLSPRFGTRLGLSPAGLNQRANKAILALGRQMLSPPIPGPMRTFYLAGKALELTATVMAALTAQTGTVAASLRSSDVQRLNRARDIVLQRLQSPPTLPELARLAGLNVNKLSTGFRQAFGHSVYEFVRDQRLLLAHQMLAAGDISVAEAAHACGYTDSHFTKVFRKRYGIAPSLLR</sequence>
<keyword evidence="2" id="KW-0238">DNA-binding</keyword>
<dbReference type="RefSeq" id="WP_088601405.1">
    <property type="nucleotide sequence ID" value="NZ_NJIH01000001.1"/>
</dbReference>
<dbReference type="GO" id="GO:0043565">
    <property type="term" value="F:sequence-specific DNA binding"/>
    <property type="evidence" value="ECO:0007669"/>
    <property type="project" value="InterPro"/>
</dbReference>
<evidence type="ECO:0000259" key="4">
    <source>
        <dbReference type="PROSITE" id="PS01124"/>
    </source>
</evidence>
<comment type="caution">
    <text evidence="5">The sequence shown here is derived from an EMBL/GenBank/DDBJ whole genome shotgun (WGS) entry which is preliminary data.</text>
</comment>
<evidence type="ECO:0000256" key="3">
    <source>
        <dbReference type="ARBA" id="ARBA00023163"/>
    </source>
</evidence>
<keyword evidence="1" id="KW-0805">Transcription regulation</keyword>
<dbReference type="SUPFAM" id="SSF46689">
    <property type="entry name" value="Homeodomain-like"/>
    <property type="match status" value="2"/>
</dbReference>
<dbReference type="PANTHER" id="PTHR47893">
    <property type="entry name" value="REGULATORY PROTEIN PCHR"/>
    <property type="match status" value="1"/>
</dbReference>
<protein>
    <submittedName>
        <fullName evidence="5">AraC family transcriptional regulator</fullName>
    </submittedName>
</protein>
<accession>A0A225MY11</accession>
<dbReference type="InterPro" id="IPR018060">
    <property type="entry name" value="HTH_AraC"/>
</dbReference>
<dbReference type="PROSITE" id="PS00041">
    <property type="entry name" value="HTH_ARAC_FAMILY_1"/>
    <property type="match status" value="1"/>
</dbReference>
<name>A0A225MY11_9BURK</name>
<dbReference type="PROSITE" id="PS01124">
    <property type="entry name" value="HTH_ARAC_FAMILY_2"/>
    <property type="match status" value="1"/>
</dbReference>
<organism evidence="5 6">
    <name type="scientific">Candidimonas nitroreducens</name>
    <dbReference type="NCBI Taxonomy" id="683354"/>
    <lineage>
        <taxon>Bacteria</taxon>
        <taxon>Pseudomonadati</taxon>
        <taxon>Pseudomonadota</taxon>
        <taxon>Betaproteobacteria</taxon>
        <taxon>Burkholderiales</taxon>
        <taxon>Alcaligenaceae</taxon>
        <taxon>Candidimonas</taxon>
    </lineage>
</organism>
<dbReference type="InterPro" id="IPR018062">
    <property type="entry name" value="HTH_AraC-typ_CS"/>
</dbReference>
<dbReference type="EMBL" id="NJIH01000001">
    <property type="protein sequence ID" value="OWT66277.1"/>
    <property type="molecule type" value="Genomic_DNA"/>
</dbReference>